<dbReference type="AlphaFoldDB" id="A0A9N9N4R5"/>
<sequence>SHKDGENIVDGSTDCDLASSLIFSGDHVSIFHLKNLDFVLNNRMFGTLLTRCTQWTAYVLHVRLFVQVKPIVTEKTFPNSRMTRDTPATNVLFRMNHLNKVTILLTQNM</sequence>
<dbReference type="EMBL" id="CAJVPL010018016">
    <property type="protein sequence ID" value="CAG8700612.1"/>
    <property type="molecule type" value="Genomic_DNA"/>
</dbReference>
<evidence type="ECO:0000313" key="2">
    <source>
        <dbReference type="Proteomes" id="UP000789831"/>
    </source>
</evidence>
<reference evidence="1" key="1">
    <citation type="submission" date="2021-06" db="EMBL/GenBank/DDBJ databases">
        <authorList>
            <person name="Kallberg Y."/>
            <person name="Tangrot J."/>
            <person name="Rosling A."/>
        </authorList>
    </citation>
    <scope>NUCLEOTIDE SEQUENCE</scope>
    <source>
        <strain evidence="1">MT106</strain>
    </source>
</reference>
<name>A0A9N9N4R5_9GLOM</name>
<protein>
    <submittedName>
        <fullName evidence="1">1508_t:CDS:1</fullName>
    </submittedName>
</protein>
<proteinExistence type="predicted"/>
<organism evidence="1 2">
    <name type="scientific">Ambispora gerdemannii</name>
    <dbReference type="NCBI Taxonomy" id="144530"/>
    <lineage>
        <taxon>Eukaryota</taxon>
        <taxon>Fungi</taxon>
        <taxon>Fungi incertae sedis</taxon>
        <taxon>Mucoromycota</taxon>
        <taxon>Glomeromycotina</taxon>
        <taxon>Glomeromycetes</taxon>
        <taxon>Archaeosporales</taxon>
        <taxon>Ambisporaceae</taxon>
        <taxon>Ambispora</taxon>
    </lineage>
</organism>
<keyword evidence="2" id="KW-1185">Reference proteome</keyword>
<accession>A0A9N9N4R5</accession>
<gene>
    <name evidence="1" type="ORF">AGERDE_LOCUS13487</name>
</gene>
<dbReference type="Proteomes" id="UP000789831">
    <property type="component" value="Unassembled WGS sequence"/>
</dbReference>
<feature type="non-terminal residue" evidence="1">
    <location>
        <position position="1"/>
    </location>
</feature>
<feature type="non-terminal residue" evidence="1">
    <location>
        <position position="109"/>
    </location>
</feature>
<comment type="caution">
    <text evidence="1">The sequence shown here is derived from an EMBL/GenBank/DDBJ whole genome shotgun (WGS) entry which is preliminary data.</text>
</comment>
<evidence type="ECO:0000313" key="1">
    <source>
        <dbReference type="EMBL" id="CAG8700612.1"/>
    </source>
</evidence>